<feature type="region of interest" description="Disordered" evidence="1">
    <location>
        <begin position="154"/>
        <end position="179"/>
    </location>
</feature>
<proteinExistence type="predicted"/>
<sequence>MGASAIADRAASLTASAVPASQSGIPSAGWWHTQNEEYLHSRSDTREQAIDAGIAEYCGEPFLICQGERFKYQALHFDIDRIAEDFDDANYEYGPEDEGPSAAWGDEACRELERELTATMEAWLDRHGYRDAWAIDVRGYETIDAQAIEARRAATGTGAVHESAVAESDAPETSGEAGQ</sequence>
<dbReference type="Proteomes" id="UP000190044">
    <property type="component" value="Unassembled WGS sequence"/>
</dbReference>
<evidence type="ECO:0000313" key="2">
    <source>
        <dbReference type="EMBL" id="SKB26832.1"/>
    </source>
</evidence>
<protein>
    <submittedName>
        <fullName evidence="2">Uncharacterized protein</fullName>
    </submittedName>
</protein>
<dbReference type="RefSeq" id="WP_079636852.1">
    <property type="nucleotide sequence ID" value="NZ_FUYP01000001.1"/>
</dbReference>
<name>A0A1T4ZVV0_9SPHN</name>
<evidence type="ECO:0000313" key="3">
    <source>
        <dbReference type="Proteomes" id="UP000190044"/>
    </source>
</evidence>
<reference evidence="3" key="1">
    <citation type="submission" date="2017-02" db="EMBL/GenBank/DDBJ databases">
        <authorList>
            <person name="Varghese N."/>
            <person name="Submissions S."/>
        </authorList>
    </citation>
    <scope>NUCLEOTIDE SEQUENCE [LARGE SCALE GENOMIC DNA]</scope>
    <source>
        <strain evidence="3">R11H</strain>
    </source>
</reference>
<keyword evidence="3" id="KW-1185">Reference proteome</keyword>
<dbReference type="AlphaFoldDB" id="A0A1T4ZVV0"/>
<evidence type="ECO:0000256" key="1">
    <source>
        <dbReference type="SAM" id="MobiDB-lite"/>
    </source>
</evidence>
<accession>A0A1T4ZVV0</accession>
<gene>
    <name evidence="2" type="ORF">SAMN06295937_1001240</name>
</gene>
<dbReference type="EMBL" id="FUYP01000001">
    <property type="protein sequence ID" value="SKB26832.1"/>
    <property type="molecule type" value="Genomic_DNA"/>
</dbReference>
<organism evidence="2 3">
    <name type="scientific">Sphingopyxis flava</name>
    <dbReference type="NCBI Taxonomy" id="1507287"/>
    <lineage>
        <taxon>Bacteria</taxon>
        <taxon>Pseudomonadati</taxon>
        <taxon>Pseudomonadota</taxon>
        <taxon>Alphaproteobacteria</taxon>
        <taxon>Sphingomonadales</taxon>
        <taxon>Sphingomonadaceae</taxon>
        <taxon>Sphingopyxis</taxon>
    </lineage>
</organism>